<evidence type="ECO:0000313" key="2">
    <source>
        <dbReference type="EMBL" id="EFP11774.1"/>
    </source>
</evidence>
<proteinExistence type="predicted"/>
<protein>
    <submittedName>
        <fullName evidence="2">Uncharacterized protein</fullName>
    </submittedName>
</protein>
<sequence>MQLLLVAAILLAYGPNFVITDFNSDIEQSVCNKVLTELVENLNKERDEEAKKLGMKAKVLKPTESLKVPEIDCGRNYFEESLEFGKELREKYPSDDRKQMEEAEAEGEETFATCALLSRTEVNCKSKVCEDKDPVTLCICGPKKCKMDSDGLCEEKDGSSSLFVCGTIINLTIFYLISSFF</sequence>
<keyword evidence="3" id="KW-1185">Reference proteome</keyword>
<gene>
    <name evidence="2" type="ORF">CRE_26740</name>
</gene>
<accession>E3MXS6</accession>
<feature type="chain" id="PRO_5003177690" evidence="1">
    <location>
        <begin position="21"/>
        <end position="181"/>
    </location>
</feature>
<feature type="signal peptide" evidence="1">
    <location>
        <begin position="1"/>
        <end position="20"/>
    </location>
</feature>
<organism evidence="3">
    <name type="scientific">Caenorhabditis remanei</name>
    <name type="common">Caenorhabditis vulgaris</name>
    <dbReference type="NCBI Taxonomy" id="31234"/>
    <lineage>
        <taxon>Eukaryota</taxon>
        <taxon>Metazoa</taxon>
        <taxon>Ecdysozoa</taxon>
        <taxon>Nematoda</taxon>
        <taxon>Chromadorea</taxon>
        <taxon>Rhabditida</taxon>
        <taxon>Rhabditina</taxon>
        <taxon>Rhabditomorpha</taxon>
        <taxon>Rhabditoidea</taxon>
        <taxon>Rhabditidae</taxon>
        <taxon>Peloderinae</taxon>
        <taxon>Caenorhabditis</taxon>
    </lineage>
</organism>
<dbReference type="AlphaFoldDB" id="E3MXS6"/>
<dbReference type="EMBL" id="DS268493">
    <property type="protein sequence ID" value="EFP11774.1"/>
    <property type="molecule type" value="Genomic_DNA"/>
</dbReference>
<evidence type="ECO:0000256" key="1">
    <source>
        <dbReference type="SAM" id="SignalP"/>
    </source>
</evidence>
<name>E3MXS6_CAERE</name>
<keyword evidence="1" id="KW-0732">Signal</keyword>
<dbReference type="Proteomes" id="UP000008281">
    <property type="component" value="Unassembled WGS sequence"/>
</dbReference>
<dbReference type="HOGENOM" id="CLU_116893_0_0_1"/>
<evidence type="ECO:0000313" key="3">
    <source>
        <dbReference type="Proteomes" id="UP000008281"/>
    </source>
</evidence>
<dbReference type="InParanoid" id="E3MXS6"/>
<reference evidence="2" key="1">
    <citation type="submission" date="2007-07" db="EMBL/GenBank/DDBJ databases">
        <title>PCAP assembly of the Caenorhabditis remanei genome.</title>
        <authorList>
            <consortium name="The Caenorhabditis remanei Sequencing Consortium"/>
            <person name="Wilson R.K."/>
        </authorList>
    </citation>
    <scope>NUCLEOTIDE SEQUENCE [LARGE SCALE GENOMIC DNA]</scope>
    <source>
        <strain evidence="2">PB4641</strain>
    </source>
</reference>